<dbReference type="InterPro" id="IPR003591">
    <property type="entry name" value="Leu-rich_rpt_typical-subtyp"/>
</dbReference>
<comment type="caution">
    <text evidence="13">The sequence shown here is derived from an EMBL/GenBank/DDBJ whole genome shotgun (WGS) entry which is preliminary data.</text>
</comment>
<evidence type="ECO:0000256" key="10">
    <source>
        <dbReference type="ARBA" id="ARBA00023170"/>
    </source>
</evidence>
<evidence type="ECO:0000313" key="14">
    <source>
        <dbReference type="Proteomes" id="UP001054252"/>
    </source>
</evidence>
<evidence type="ECO:0000256" key="3">
    <source>
        <dbReference type="ARBA" id="ARBA00022475"/>
    </source>
</evidence>
<dbReference type="SUPFAM" id="SSF52058">
    <property type="entry name" value="L domain-like"/>
    <property type="match status" value="3"/>
</dbReference>
<evidence type="ECO:0000256" key="8">
    <source>
        <dbReference type="ARBA" id="ARBA00022989"/>
    </source>
</evidence>
<keyword evidence="8 12" id="KW-1133">Transmembrane helix</keyword>
<name>A0AAV5HDM8_9ROSI</name>
<reference evidence="13 14" key="1">
    <citation type="journal article" date="2021" name="Commun. Biol.">
        <title>The genome of Shorea leprosula (Dipterocarpaceae) highlights the ecological relevance of drought in aseasonal tropical rainforests.</title>
        <authorList>
            <person name="Ng K.K.S."/>
            <person name="Kobayashi M.J."/>
            <person name="Fawcett J.A."/>
            <person name="Hatakeyama M."/>
            <person name="Paape T."/>
            <person name="Ng C.H."/>
            <person name="Ang C.C."/>
            <person name="Tnah L.H."/>
            <person name="Lee C.T."/>
            <person name="Nishiyama T."/>
            <person name="Sese J."/>
            <person name="O'Brien M.J."/>
            <person name="Copetti D."/>
            <person name="Mohd Noor M.I."/>
            <person name="Ong R.C."/>
            <person name="Putra M."/>
            <person name="Sireger I.Z."/>
            <person name="Indrioko S."/>
            <person name="Kosugi Y."/>
            <person name="Izuno A."/>
            <person name="Isagi Y."/>
            <person name="Lee S.L."/>
            <person name="Shimizu K.K."/>
        </authorList>
    </citation>
    <scope>NUCLEOTIDE SEQUENCE [LARGE SCALE GENOMIC DNA]</scope>
    <source>
        <strain evidence="13">214</strain>
    </source>
</reference>
<dbReference type="PROSITE" id="PS51450">
    <property type="entry name" value="LRR"/>
    <property type="match status" value="2"/>
</dbReference>
<evidence type="ECO:0000256" key="11">
    <source>
        <dbReference type="ARBA" id="ARBA00023180"/>
    </source>
</evidence>
<gene>
    <name evidence="13" type="ORF">SLEP1_g1396</name>
</gene>
<evidence type="ECO:0000256" key="6">
    <source>
        <dbReference type="ARBA" id="ARBA00022729"/>
    </source>
</evidence>
<evidence type="ECO:0000256" key="4">
    <source>
        <dbReference type="ARBA" id="ARBA00022614"/>
    </source>
</evidence>
<dbReference type="SMART" id="SM00369">
    <property type="entry name" value="LRR_TYP"/>
    <property type="match status" value="10"/>
</dbReference>
<feature type="transmembrane region" description="Helical" evidence="12">
    <location>
        <begin position="774"/>
        <end position="796"/>
    </location>
</feature>
<dbReference type="InterPro" id="IPR051502">
    <property type="entry name" value="RLP_Defense_Trigger"/>
</dbReference>
<protein>
    <submittedName>
        <fullName evidence="13">Uncharacterized protein</fullName>
    </submittedName>
</protein>
<dbReference type="Pfam" id="PF00560">
    <property type="entry name" value="LRR_1"/>
    <property type="match status" value="8"/>
</dbReference>
<accession>A0AAV5HDM8</accession>
<dbReference type="SUPFAM" id="SSF52075">
    <property type="entry name" value="Outer arm dynein light chain 1"/>
    <property type="match status" value="1"/>
</dbReference>
<comment type="similarity">
    <text evidence="2">Belongs to the RLP family.</text>
</comment>
<dbReference type="PANTHER" id="PTHR48062">
    <property type="entry name" value="RECEPTOR-LIKE PROTEIN 14"/>
    <property type="match status" value="1"/>
</dbReference>
<dbReference type="PRINTS" id="PR00019">
    <property type="entry name" value="LEURICHRPT"/>
</dbReference>
<proteinExistence type="inferred from homology"/>
<keyword evidence="3" id="KW-1003">Cell membrane</keyword>
<dbReference type="GO" id="GO:0005886">
    <property type="term" value="C:plasma membrane"/>
    <property type="evidence" value="ECO:0007669"/>
    <property type="project" value="UniProtKB-SubCell"/>
</dbReference>
<dbReference type="FunFam" id="3.80.10.10:FF:000111">
    <property type="entry name" value="LRR receptor-like serine/threonine-protein kinase ERECTA"/>
    <property type="match status" value="1"/>
</dbReference>
<dbReference type="FunFam" id="3.80.10.10:FF:000095">
    <property type="entry name" value="LRR receptor-like serine/threonine-protein kinase GSO1"/>
    <property type="match status" value="1"/>
</dbReference>
<evidence type="ECO:0000256" key="9">
    <source>
        <dbReference type="ARBA" id="ARBA00023136"/>
    </source>
</evidence>
<evidence type="ECO:0000256" key="1">
    <source>
        <dbReference type="ARBA" id="ARBA00004251"/>
    </source>
</evidence>
<comment type="subcellular location">
    <subcellularLocation>
        <location evidence="1">Cell membrane</location>
        <topology evidence="1">Single-pass type I membrane protein</topology>
    </subcellularLocation>
</comment>
<keyword evidence="14" id="KW-1185">Reference proteome</keyword>
<evidence type="ECO:0000256" key="2">
    <source>
        <dbReference type="ARBA" id="ARBA00009592"/>
    </source>
</evidence>
<dbReference type="Proteomes" id="UP001054252">
    <property type="component" value="Unassembled WGS sequence"/>
</dbReference>
<evidence type="ECO:0000256" key="12">
    <source>
        <dbReference type="SAM" id="Phobius"/>
    </source>
</evidence>
<dbReference type="FunFam" id="3.80.10.10:FF:000041">
    <property type="entry name" value="LRR receptor-like serine/threonine-protein kinase ERECTA"/>
    <property type="match status" value="2"/>
</dbReference>
<dbReference type="PANTHER" id="PTHR48062:SF21">
    <property type="entry name" value="RECEPTOR-LIKE PROTEIN 12"/>
    <property type="match status" value="1"/>
</dbReference>
<keyword evidence="4" id="KW-0433">Leucine-rich repeat</keyword>
<organism evidence="13 14">
    <name type="scientific">Rubroshorea leprosula</name>
    <dbReference type="NCBI Taxonomy" id="152421"/>
    <lineage>
        <taxon>Eukaryota</taxon>
        <taxon>Viridiplantae</taxon>
        <taxon>Streptophyta</taxon>
        <taxon>Embryophyta</taxon>
        <taxon>Tracheophyta</taxon>
        <taxon>Spermatophyta</taxon>
        <taxon>Magnoliopsida</taxon>
        <taxon>eudicotyledons</taxon>
        <taxon>Gunneridae</taxon>
        <taxon>Pentapetalae</taxon>
        <taxon>rosids</taxon>
        <taxon>malvids</taxon>
        <taxon>Malvales</taxon>
        <taxon>Dipterocarpaceae</taxon>
        <taxon>Rubroshorea</taxon>
    </lineage>
</organism>
<dbReference type="Pfam" id="PF13855">
    <property type="entry name" value="LRR_8"/>
    <property type="match status" value="2"/>
</dbReference>
<sequence length="963" mass="107176">MNPSKRGFHNLSKVEELFLNNSILPTNFFHGIGALTSLKVLSLYGCRFNDSLTLEVDLEKLSRLHHLEELDLCGRINFSYNILSSLASLPSLKAVCLGYGVINMNPSKRGFHNLSKVEELFLQDYILPTNFFHGIGALTSLKVLSLYDCGLNDSLTLRGLCELTHLEELDVSNNYLGGALPSYCGAIPNFLYSQHDLEYLDFSHLNLTGEFPIWLLENNTRLKTLLLVNNSLSGPIELPAHSHESLEDLVISNNFLDGLFPMEIRASLPSLRNLYISKNSLTGSIPPSIGDIESLHSLDLSHNNLSGSIPPSIGDIELLLFLDLSYNNLSGSIPPSIGDMEFLQSLNLSHNNLSGGIPEKLTMGCSSLNLLILSNNNLQGQIFSEKFSLFDLDELQLNGNHFSGSIPKSLSNCDFLSSIDFSNNNLSGRIPSWMGNMFYLEEIIMSNNGLEGPIPIDFCQLQFLLILDLSNNNLSGSLPPCFGPGHILHVHLSKNRLEGSLIAQFCKSFSLVTLDLSDNQLSGNIPDCINMVGELSYLILKNNNLEGKIPFQLCKLQKLSLIDLSRNHLSGRIPSCLNLTTDELYNEDDSVAPTLGPLLPPTFKNTLSVGEPVHFTTKNMAYSYKGRLLTYMSGIDLSCNKLIGEIPYEIGHLSKIHVLNLSHNFLVGGIPSTFSNLKQIESLDLSYNNLSGKIPPELVELYFLSTFSVAYNNLSGKTPARIQQFATFDGSCYQGNPLLCGEPIKSCSTTSPPPMIQDGPTRGREDDGFIDMGVFYVSLIVSYIMALITIAAVLYINPYWRRAWFYYTERALFSIIPLQPRKRNHPSGKQNPFRFSWQFPSAFVLLLAGPTQVFLQRALPIRNITERKKRSPGVQLLVDGYIDKLRNYCPLDDVLIHSNPKNSWCFHSPFLDVKVQVDDEDMAVMNHIRSDDWHGLDIGYQRFPELVGDAGSNVGNYNSLKGC</sequence>
<dbReference type="EMBL" id="BPVZ01000001">
    <property type="protein sequence ID" value="GKU86933.1"/>
    <property type="molecule type" value="Genomic_DNA"/>
</dbReference>
<keyword evidence="6" id="KW-0732">Signal</keyword>
<keyword evidence="5 12" id="KW-0812">Transmembrane</keyword>
<evidence type="ECO:0000313" key="13">
    <source>
        <dbReference type="EMBL" id="GKU86933.1"/>
    </source>
</evidence>
<keyword evidence="10" id="KW-0675">Receptor</keyword>
<keyword evidence="11" id="KW-0325">Glycoprotein</keyword>
<keyword evidence="7" id="KW-0677">Repeat</keyword>
<evidence type="ECO:0000256" key="7">
    <source>
        <dbReference type="ARBA" id="ARBA00022737"/>
    </source>
</evidence>
<keyword evidence="9 12" id="KW-0472">Membrane</keyword>
<dbReference type="InterPro" id="IPR032675">
    <property type="entry name" value="LRR_dom_sf"/>
</dbReference>
<dbReference type="AlphaFoldDB" id="A0AAV5HDM8"/>
<dbReference type="Gene3D" id="3.80.10.10">
    <property type="entry name" value="Ribonuclease Inhibitor"/>
    <property type="match status" value="2"/>
</dbReference>
<dbReference type="InterPro" id="IPR001611">
    <property type="entry name" value="Leu-rich_rpt"/>
</dbReference>
<evidence type="ECO:0000256" key="5">
    <source>
        <dbReference type="ARBA" id="ARBA00022692"/>
    </source>
</evidence>